<dbReference type="InterPro" id="IPR035979">
    <property type="entry name" value="RBD_domain_sf"/>
</dbReference>
<evidence type="ECO:0000313" key="5">
    <source>
        <dbReference type="EMBL" id="KAK7856023.1"/>
    </source>
</evidence>
<dbReference type="AlphaFoldDB" id="A0AAW0LWI7"/>
<dbReference type="Pfam" id="PF00076">
    <property type="entry name" value="RRM_1"/>
    <property type="match status" value="1"/>
</dbReference>
<keyword evidence="6" id="KW-1185">Reference proteome</keyword>
<dbReference type="PANTHER" id="PTHR23236:SF11">
    <property type="entry name" value="EUKARYOTIC TRANSLATION INITIATION FACTOR 4H"/>
    <property type="match status" value="1"/>
</dbReference>
<reference evidence="5 6" key="1">
    <citation type="journal article" date="2018" name="Sci. Data">
        <title>The draft genome sequence of cork oak.</title>
        <authorList>
            <person name="Ramos A.M."/>
            <person name="Usie A."/>
            <person name="Barbosa P."/>
            <person name="Barros P.M."/>
            <person name="Capote T."/>
            <person name="Chaves I."/>
            <person name="Simoes F."/>
            <person name="Abreu I."/>
            <person name="Carrasquinho I."/>
            <person name="Faro C."/>
            <person name="Guimaraes J.B."/>
            <person name="Mendonca D."/>
            <person name="Nobrega F."/>
            <person name="Rodrigues L."/>
            <person name="Saibo N.J.M."/>
            <person name="Varela M.C."/>
            <person name="Egas C."/>
            <person name="Matos J."/>
            <person name="Miguel C.M."/>
            <person name="Oliveira M.M."/>
            <person name="Ricardo C.P."/>
            <person name="Goncalves S."/>
        </authorList>
    </citation>
    <scope>NUCLEOTIDE SEQUENCE [LARGE SCALE GENOMIC DNA]</scope>
    <source>
        <strain evidence="6">cv. HL8</strain>
    </source>
</reference>
<gene>
    <name evidence="5" type="primary">NUCL2_0</name>
    <name evidence="5" type="ORF">CFP56_025509</name>
</gene>
<evidence type="ECO:0000313" key="6">
    <source>
        <dbReference type="Proteomes" id="UP000237347"/>
    </source>
</evidence>
<evidence type="ECO:0000256" key="1">
    <source>
        <dbReference type="ARBA" id="ARBA00022884"/>
    </source>
</evidence>
<name>A0AAW0LWI7_QUESU</name>
<dbReference type="PROSITE" id="PS50102">
    <property type="entry name" value="RRM"/>
    <property type="match status" value="1"/>
</dbReference>
<dbReference type="SUPFAM" id="SSF54928">
    <property type="entry name" value="RNA-binding domain, RBD"/>
    <property type="match status" value="1"/>
</dbReference>
<dbReference type="PANTHER" id="PTHR23236">
    <property type="entry name" value="EUKARYOTIC TRANSLATION INITIATION FACTOR 4B/4H"/>
    <property type="match status" value="1"/>
</dbReference>
<accession>A0AAW0LWI7</accession>
<organism evidence="5 6">
    <name type="scientific">Quercus suber</name>
    <name type="common">Cork oak</name>
    <dbReference type="NCBI Taxonomy" id="58331"/>
    <lineage>
        <taxon>Eukaryota</taxon>
        <taxon>Viridiplantae</taxon>
        <taxon>Streptophyta</taxon>
        <taxon>Embryophyta</taxon>
        <taxon>Tracheophyta</taxon>
        <taxon>Spermatophyta</taxon>
        <taxon>Magnoliopsida</taxon>
        <taxon>eudicotyledons</taxon>
        <taxon>Gunneridae</taxon>
        <taxon>Pentapetalae</taxon>
        <taxon>rosids</taxon>
        <taxon>fabids</taxon>
        <taxon>Fagales</taxon>
        <taxon>Fagaceae</taxon>
        <taxon>Quercus</taxon>
    </lineage>
</organism>
<dbReference type="InterPro" id="IPR012677">
    <property type="entry name" value="Nucleotide-bd_a/b_plait_sf"/>
</dbReference>
<evidence type="ECO:0000256" key="2">
    <source>
        <dbReference type="PROSITE-ProRule" id="PRU00176"/>
    </source>
</evidence>
<feature type="region of interest" description="Disordered" evidence="3">
    <location>
        <begin position="1"/>
        <end position="30"/>
    </location>
</feature>
<dbReference type="Proteomes" id="UP000237347">
    <property type="component" value="Unassembled WGS sequence"/>
</dbReference>
<dbReference type="EMBL" id="PKMF04000040">
    <property type="protein sequence ID" value="KAK7856023.1"/>
    <property type="molecule type" value="Genomic_DNA"/>
</dbReference>
<sequence>MKSRSSDEESEEDTTESDEESEEEPSKTPKKNVNLCILHFAAQTPTTLQEQTASKTLFFRNLSYNVEQADVENFIKDAGKIVDFWFTSDVDGRFKRFGQIELATGEAAQKN</sequence>
<evidence type="ECO:0000256" key="3">
    <source>
        <dbReference type="SAM" id="MobiDB-lite"/>
    </source>
</evidence>
<keyword evidence="1 2" id="KW-0694">RNA-binding</keyword>
<feature type="domain" description="RRM" evidence="4">
    <location>
        <begin position="55"/>
        <end position="111"/>
    </location>
</feature>
<evidence type="ECO:0000259" key="4">
    <source>
        <dbReference type="PROSITE" id="PS50102"/>
    </source>
</evidence>
<dbReference type="GO" id="GO:0005730">
    <property type="term" value="C:nucleolus"/>
    <property type="evidence" value="ECO:0007669"/>
    <property type="project" value="TreeGrafter"/>
</dbReference>
<proteinExistence type="predicted"/>
<dbReference type="GO" id="GO:0003723">
    <property type="term" value="F:RNA binding"/>
    <property type="evidence" value="ECO:0007669"/>
    <property type="project" value="UniProtKB-UniRule"/>
</dbReference>
<dbReference type="InterPro" id="IPR000504">
    <property type="entry name" value="RRM_dom"/>
</dbReference>
<comment type="caution">
    <text evidence="5">The sequence shown here is derived from an EMBL/GenBank/DDBJ whole genome shotgun (WGS) entry which is preliminary data.</text>
</comment>
<feature type="compositionally biased region" description="Acidic residues" evidence="3">
    <location>
        <begin position="8"/>
        <end position="23"/>
    </location>
</feature>
<dbReference type="Gene3D" id="3.30.70.330">
    <property type="match status" value="1"/>
</dbReference>
<protein>
    <submittedName>
        <fullName evidence="5">Nucleolin 2</fullName>
    </submittedName>
</protein>